<evidence type="ECO:0000256" key="3">
    <source>
        <dbReference type="ARBA" id="ARBA00022676"/>
    </source>
</evidence>
<evidence type="ECO:0000256" key="4">
    <source>
        <dbReference type="ARBA" id="ARBA00022679"/>
    </source>
</evidence>
<dbReference type="Pfam" id="PF13231">
    <property type="entry name" value="PMT_2"/>
    <property type="match status" value="1"/>
</dbReference>
<feature type="transmembrane region" description="Helical" evidence="8">
    <location>
        <begin position="20"/>
        <end position="38"/>
    </location>
</feature>
<protein>
    <submittedName>
        <fullName evidence="10">Putative membrane protein</fullName>
    </submittedName>
</protein>
<dbReference type="GO" id="GO:0016763">
    <property type="term" value="F:pentosyltransferase activity"/>
    <property type="evidence" value="ECO:0007669"/>
    <property type="project" value="TreeGrafter"/>
</dbReference>
<dbReference type="GO" id="GO:0005886">
    <property type="term" value="C:plasma membrane"/>
    <property type="evidence" value="ECO:0007669"/>
    <property type="project" value="UniProtKB-SubCell"/>
</dbReference>
<keyword evidence="4" id="KW-0808">Transferase</keyword>
<proteinExistence type="predicted"/>
<keyword evidence="11" id="KW-1185">Reference proteome</keyword>
<feature type="transmembrane region" description="Helical" evidence="8">
    <location>
        <begin position="355"/>
        <end position="379"/>
    </location>
</feature>
<accession>A0A1P8WK19</accession>
<dbReference type="STRING" id="1891926.Fuma_04036"/>
<feature type="domain" description="Glycosyltransferase RgtA/B/C/D-like" evidence="9">
    <location>
        <begin position="84"/>
        <end position="175"/>
    </location>
</feature>
<feature type="transmembrane region" description="Helical" evidence="8">
    <location>
        <begin position="79"/>
        <end position="96"/>
    </location>
</feature>
<keyword evidence="7 8" id="KW-0472">Membrane</keyword>
<dbReference type="InterPro" id="IPR050297">
    <property type="entry name" value="LipidA_mod_glycosyltrf_83"/>
</dbReference>
<dbReference type="PANTHER" id="PTHR33908:SF11">
    <property type="entry name" value="MEMBRANE PROTEIN"/>
    <property type="match status" value="1"/>
</dbReference>
<dbReference type="EMBL" id="CP017641">
    <property type="protein sequence ID" value="APZ94404.1"/>
    <property type="molecule type" value="Genomic_DNA"/>
</dbReference>
<dbReference type="AlphaFoldDB" id="A0A1P8WK19"/>
<feature type="transmembrane region" description="Helical" evidence="8">
    <location>
        <begin position="219"/>
        <end position="235"/>
    </location>
</feature>
<name>A0A1P8WK19_9PLAN</name>
<evidence type="ECO:0000256" key="7">
    <source>
        <dbReference type="ARBA" id="ARBA00023136"/>
    </source>
</evidence>
<dbReference type="GO" id="GO:0009103">
    <property type="term" value="P:lipopolysaccharide biosynthetic process"/>
    <property type="evidence" value="ECO:0007669"/>
    <property type="project" value="UniProtKB-ARBA"/>
</dbReference>
<evidence type="ECO:0000256" key="2">
    <source>
        <dbReference type="ARBA" id="ARBA00022475"/>
    </source>
</evidence>
<evidence type="ECO:0000313" key="11">
    <source>
        <dbReference type="Proteomes" id="UP000187735"/>
    </source>
</evidence>
<reference evidence="10 11" key="1">
    <citation type="journal article" date="2016" name="Front. Microbiol.">
        <title>Fuerstia marisgermanicae gen. nov., sp. nov., an Unusual Member of the Phylum Planctomycetes from the German Wadden Sea.</title>
        <authorList>
            <person name="Kohn T."/>
            <person name="Heuer A."/>
            <person name="Jogler M."/>
            <person name="Vollmers J."/>
            <person name="Boedeker C."/>
            <person name="Bunk B."/>
            <person name="Rast P."/>
            <person name="Borchert D."/>
            <person name="Glockner I."/>
            <person name="Freese H.M."/>
            <person name="Klenk H.P."/>
            <person name="Overmann J."/>
            <person name="Kaster A.K."/>
            <person name="Rohde M."/>
            <person name="Wiegand S."/>
            <person name="Jogler C."/>
        </authorList>
    </citation>
    <scope>NUCLEOTIDE SEQUENCE [LARGE SCALE GENOMIC DNA]</scope>
    <source>
        <strain evidence="10 11">NH11</strain>
    </source>
</reference>
<evidence type="ECO:0000256" key="8">
    <source>
        <dbReference type="SAM" id="Phobius"/>
    </source>
</evidence>
<dbReference type="KEGG" id="fmr:Fuma_04036"/>
<evidence type="ECO:0000313" key="10">
    <source>
        <dbReference type="EMBL" id="APZ94404.1"/>
    </source>
</evidence>
<comment type="subcellular location">
    <subcellularLocation>
        <location evidence="1">Cell membrane</location>
        <topology evidence="1">Multi-pass membrane protein</topology>
    </subcellularLocation>
</comment>
<keyword evidence="6 8" id="KW-1133">Transmembrane helix</keyword>
<keyword evidence="2" id="KW-1003">Cell membrane</keyword>
<keyword evidence="5 8" id="KW-0812">Transmembrane</keyword>
<dbReference type="PANTHER" id="PTHR33908">
    <property type="entry name" value="MANNOSYLTRANSFERASE YKCB-RELATED"/>
    <property type="match status" value="1"/>
</dbReference>
<evidence type="ECO:0000256" key="6">
    <source>
        <dbReference type="ARBA" id="ARBA00022989"/>
    </source>
</evidence>
<dbReference type="Proteomes" id="UP000187735">
    <property type="component" value="Chromosome"/>
</dbReference>
<organism evidence="10 11">
    <name type="scientific">Fuerstiella marisgermanici</name>
    <dbReference type="NCBI Taxonomy" id="1891926"/>
    <lineage>
        <taxon>Bacteria</taxon>
        <taxon>Pseudomonadati</taxon>
        <taxon>Planctomycetota</taxon>
        <taxon>Planctomycetia</taxon>
        <taxon>Planctomycetales</taxon>
        <taxon>Planctomycetaceae</taxon>
        <taxon>Fuerstiella</taxon>
    </lineage>
</organism>
<feature type="transmembrane region" description="Helical" evidence="8">
    <location>
        <begin position="411"/>
        <end position="431"/>
    </location>
</feature>
<feature type="transmembrane region" description="Helical" evidence="8">
    <location>
        <begin position="102"/>
        <end position="120"/>
    </location>
</feature>
<dbReference type="InterPro" id="IPR038731">
    <property type="entry name" value="RgtA/B/C-like"/>
</dbReference>
<gene>
    <name evidence="10" type="ORF">Fuma_04036</name>
</gene>
<evidence type="ECO:0000259" key="9">
    <source>
        <dbReference type="Pfam" id="PF13231"/>
    </source>
</evidence>
<feature type="transmembrane region" description="Helical" evidence="8">
    <location>
        <begin position="242"/>
        <end position="261"/>
    </location>
</feature>
<feature type="transmembrane region" description="Helical" evidence="8">
    <location>
        <begin position="132"/>
        <end position="151"/>
    </location>
</feature>
<feature type="transmembrane region" description="Helical" evidence="8">
    <location>
        <begin position="386"/>
        <end position="405"/>
    </location>
</feature>
<evidence type="ECO:0000256" key="1">
    <source>
        <dbReference type="ARBA" id="ARBA00004651"/>
    </source>
</evidence>
<evidence type="ECO:0000256" key="5">
    <source>
        <dbReference type="ARBA" id="ARBA00022692"/>
    </source>
</evidence>
<sequence length="447" mass="48438">MSLNEDEAAAAMAAKWKPLIAALIIVALVLRIMAAILVERHVQNAGRPFLIEGDANGYWELAQKIATGQDYAIHQPPRYVLRMPGFPLLLAASIRIFGDNVFAARIVLAVVGTACCWLTYRLGSLVHMRRTGFWAAMFVTINPLHIGNSVLVLSESWFTFWMLLSLLALVKLVDRFSAPKKLPENADAAPAVPSLGPLVTQSCWAGILIGGAVLVRPGFLPWLALAACGVLFLLRRTVAIRSLSAGCMVAGCFVVLFPWAARNAAVTDHWVFTSLWSGPSLYDGWNPDATGASDMRFFDDEQVMAKQGLSEFEMNEHYKQRAFAFATSNPGRVLELAAIKAGKFLSPAPNATKQAGWVIEAAFVAVWATLAVLAIAGLVSRQWDGVGILVTVGPLLLFLLVHMVFVGSVRYRLPVEFPLSVLAAIGWRWLVLKRGGSAGNSSPTSPA</sequence>
<keyword evidence="3" id="KW-0328">Glycosyltransferase</keyword>